<evidence type="ECO:0000256" key="5">
    <source>
        <dbReference type="ARBA" id="ARBA00023268"/>
    </source>
</evidence>
<dbReference type="InterPro" id="IPR049900">
    <property type="entry name" value="PKS_mFAS_DH"/>
</dbReference>
<dbReference type="Pfam" id="PF21089">
    <property type="entry name" value="PKS_DH_N"/>
    <property type="match status" value="1"/>
</dbReference>
<evidence type="ECO:0000256" key="2">
    <source>
        <dbReference type="ARBA" id="ARBA00022553"/>
    </source>
</evidence>
<sequence>MMYKEPMTEPIAVVGVSCRFAGGATSPAKLWEVLCNAPDLSREVPPERFNAEAFYHPDGEYHGTTNSIKAYWLDQDHRVFDANMFNITPKEAEAVDPPAALNTYSGKNVAVFSGVMTADYDTLSQRDELSTSQYYATGNARSIISNRISYFYNFQGPSMTIDTACSSSLVALHQAVLSLRSGESIMACVTGTNIMMTPEQFLVESSLHMLSPTGKSRMWDAGADGYARGEGIAAFLLKPLSRALAEGDQITAVIRDTGVNSDGRTKGITLPNPHAQTALIKDTYHKAGLDSMKPEDQCQYFEAHGTGTPAGDPREAEAIYNAFFDDRMDLNSNSSPKRLLVGSVKTVLGHTEGAAGLAGLLKVIEAMKNGAVPPNLHLEKINPDIERFCKHLEVPTSLTPWPCPPAGQPKRASVNSFGFGGANAHVIVESYEPLIHNASFKKDTRNKSSSDVQRVETPGNPPFYLPLLLSAGSQKSLRAVVETYRDYILQNSDFDHAQLAWSLFARRTALPYRLPVSVNSSTQALKTLNDLLEPTSNIVGTRSSTVAAPLKIIGVFTGQGAQWTSMSKSLFRTSRIYCKTIRDLDAALRSCRHPPSWTLEEQILAEGSDSRVDTAAVSQPLCTALQIGLVELLKSLGFTFHTVIGHSSGEITAAYAAGRLSARDAILISYYRGYVAHLAGSLDGQKGGMLAVGMSQTEALKFCEKPLYKGRLQVAADNAPSSVTLSGDIEAIKLAHDELTREGKFSRPLRVDSAYHSIHMTKPGAEYVKILQGSRIRPNKPGNGVIWISSVHGRDMDGEEPDVAYWRDNMVKMVRFKDAAMNAISQQPFDYALEIGPHPALKGPFTQTAASLGSNLLYLGPLDRSKDDTLALSDFLGALWSHFGSHGVDLGAYIKDSPRHDVLNIRLTDLPTYPWDHSQIYHRESRISRQFHYRSGAPHELLGVRTRDDNEHELRWRNMLRVEKLPWVEHHSFQGHALLPASAYCIMALDAARSIIKDRPASVIELQDLQIFSGIDIERESAGVEVMFTLNILPQSKDEGGNSTVKANFTLTSCPADGTTTMRLNMVGNLKIYLGEASTAALPSRCVSESEAFSATPESFYKMMAQTGLVYTGPFNALTSIQRRYNYCSATLRRYHAEDTTTLPISPATLDSCFQSAFLTYAFPGDKSLWTSFLPVHIERVRFNLTTNKSDNLTVDTHMVDIQPSVANSKATFDVDIGIFNENGDMEIQVEGLRVAALAHTLPKDDYELYLHTVTDLDPSDEIVRAEKPPTIAYDPHDPVLVESCARVATFFVRNNHDTLAQPLDLSLYYEKLAKLFPIILGTVGPDSWSSDTRETIDKFVESSNYYERLNLIRELRSYQPDSVLDILQALVSETNYLTYSHQHVGRIAKQISHRYPRMNILSLVGPEDELLVEVLAALDSAYSSFTIGTRTTEGLGHHAQLEGSSAKLLRSTLDFSKDLKTQLGQDDVYDLVLLSASELNDGYVPGTLKNIRAVMRPGGFLVLVQFPKRQIQVQPLKTPKNGDDRTEAPTPPQWPDMLDAYGFAQTAKHCNQSYYAGYSIMVRQLNSPELDSMSGPIGAKLRIVTDHLLIVGGKEPSSIAIAKVLHQRLLLLCNKVSFRVTFDSIDSSVISSCTSAIILADLDKPLMSNMTQRTLDQLRELLRPNMKVMWLTSNARFGNPDHAATFGFTRTVSAEIPSLTLQMLDLDEVDGSGDLVADNFISLMTTEKDMADALWIDEREIHIENGRRIIPRVVPLKASNDKVNALRRVVSNSANTLKEAIQVIPCALPGGLVRYETKLECDSTQNLYPNCVSVRVDYSSVVALNMGLGNSPLAYLCLGQDLNTGECVMAISQNNSSHLRLLEEHVHPIQQGTNIGPRLISLSMRYLIADMVAAQAGKQRVVLIDADPLLVECVKEVVSGRVIWYTTTHSEQSGAHGPLFLHPRTSAWTIKGIFPPSGAVIFDLQSQERTKLSQQISDLLPDNCKYYPRNILLGHSSTSKADNQHDYFWKTAWRVAVMRALGSNITNPQRPVDCDSVSLSDLQSSTEAPSSMFHVLDWRANRNAELTTKYFPTEQLFRANRTYVLVGLTKDFGQSLCYLLLKYGARNIVLASRNPKTDPKWIGELSHAYDAKIEVRKCDVTNLTSVRAFKDELSQSMPPVGGVANGAMVLDDRVFAQMDIDTWERVLRPKTVGSQNLHTVFNDPNLEFFIMTSSFAAIGGHPGQSNYAAANMYMNGLAGMRRQLGLAGSVLNIGVIYGLGFLQREKEELYAGLEREGYPPISERDIHHMFIEAVLTGRPGQRSPIDLTTGLRRFDPSDPNPLHWHQDPRFGHYTRQDTEDAGAATVGTRKSLKDIIQTLTESDAISQTILIAFTERLQTLLQLPEEAVTSDQSISELGVDSLAAVEIRGWIFKTIGKDVSVIKLLGGTSIQKLCTELAEQILADRQKAGGEVA</sequence>
<dbReference type="InterPro" id="IPR020807">
    <property type="entry name" value="PKS_DH"/>
</dbReference>
<dbReference type="InterPro" id="IPR016036">
    <property type="entry name" value="Malonyl_transacylase_ACP-bd"/>
</dbReference>
<dbReference type="SUPFAM" id="SSF52151">
    <property type="entry name" value="FabD/lysophospholipase-like"/>
    <property type="match status" value="1"/>
</dbReference>
<dbReference type="Pfam" id="PF14765">
    <property type="entry name" value="PS-DH"/>
    <property type="match status" value="1"/>
</dbReference>
<dbReference type="SUPFAM" id="SSF55048">
    <property type="entry name" value="Probable ACP-binding domain of malonyl-CoA ACP transacylase"/>
    <property type="match status" value="1"/>
</dbReference>
<dbReference type="PROSITE" id="PS52019">
    <property type="entry name" value="PKS_MFAS_DH"/>
    <property type="match status" value="1"/>
</dbReference>
<dbReference type="InterPro" id="IPR049552">
    <property type="entry name" value="PKS_DH_N"/>
</dbReference>
<dbReference type="InterPro" id="IPR016035">
    <property type="entry name" value="Acyl_Trfase/lysoPLipase"/>
</dbReference>
<keyword evidence="11" id="KW-1185">Reference proteome</keyword>
<dbReference type="InterPro" id="IPR014030">
    <property type="entry name" value="Ketoacyl_synth_N"/>
</dbReference>
<gene>
    <name evidence="10" type="ORF">Daesc_002838</name>
</gene>
<dbReference type="SMART" id="SM00827">
    <property type="entry name" value="PKS_AT"/>
    <property type="match status" value="1"/>
</dbReference>
<dbReference type="PROSITE" id="PS00012">
    <property type="entry name" value="PHOSPHOPANTETHEINE"/>
    <property type="match status" value="1"/>
</dbReference>
<keyword evidence="4" id="KW-0560">Oxidoreductase</keyword>
<keyword evidence="2" id="KW-0597">Phosphoprotein</keyword>
<dbReference type="Pfam" id="PF00550">
    <property type="entry name" value="PP-binding"/>
    <property type="match status" value="1"/>
</dbReference>
<dbReference type="Proteomes" id="UP001369815">
    <property type="component" value="Unassembled WGS sequence"/>
</dbReference>
<dbReference type="PANTHER" id="PTHR43775">
    <property type="entry name" value="FATTY ACID SYNTHASE"/>
    <property type="match status" value="1"/>
</dbReference>
<organism evidence="10 11">
    <name type="scientific">Daldinia eschscholtzii</name>
    <dbReference type="NCBI Taxonomy" id="292717"/>
    <lineage>
        <taxon>Eukaryota</taxon>
        <taxon>Fungi</taxon>
        <taxon>Dikarya</taxon>
        <taxon>Ascomycota</taxon>
        <taxon>Pezizomycotina</taxon>
        <taxon>Sordariomycetes</taxon>
        <taxon>Xylariomycetidae</taxon>
        <taxon>Xylariales</taxon>
        <taxon>Hypoxylaceae</taxon>
        <taxon>Daldinia</taxon>
    </lineage>
</organism>
<dbReference type="GO" id="GO:0016491">
    <property type="term" value="F:oxidoreductase activity"/>
    <property type="evidence" value="ECO:0007669"/>
    <property type="project" value="UniProtKB-KW"/>
</dbReference>
<evidence type="ECO:0008006" key="12">
    <source>
        <dbReference type="Google" id="ProtNLM"/>
    </source>
</evidence>
<dbReference type="PROSITE" id="PS00606">
    <property type="entry name" value="KS3_1"/>
    <property type="match status" value="1"/>
</dbReference>
<dbReference type="Gene3D" id="3.40.50.150">
    <property type="entry name" value="Vaccinia Virus protein VP39"/>
    <property type="match status" value="1"/>
</dbReference>
<dbReference type="InterPro" id="IPR001227">
    <property type="entry name" value="Ac_transferase_dom_sf"/>
</dbReference>
<dbReference type="InterPro" id="IPR020806">
    <property type="entry name" value="PKS_PP-bd"/>
</dbReference>
<dbReference type="InterPro" id="IPR036291">
    <property type="entry name" value="NAD(P)-bd_dom_sf"/>
</dbReference>
<dbReference type="InterPro" id="IPR009081">
    <property type="entry name" value="PP-bd_ACP"/>
</dbReference>
<dbReference type="InterPro" id="IPR029063">
    <property type="entry name" value="SAM-dependent_MTases_sf"/>
</dbReference>
<dbReference type="InterPro" id="IPR036736">
    <property type="entry name" value="ACP-like_sf"/>
</dbReference>
<feature type="active site" description="Proton acceptor; for dehydratase activity" evidence="6">
    <location>
        <position position="971"/>
    </location>
</feature>
<dbReference type="Gene3D" id="3.10.129.110">
    <property type="entry name" value="Polyketide synthase dehydratase"/>
    <property type="match status" value="1"/>
</dbReference>
<feature type="active site" description="Proton donor; for dehydratase activity" evidence="6">
    <location>
        <position position="1151"/>
    </location>
</feature>
<dbReference type="SMART" id="SM00823">
    <property type="entry name" value="PKS_PP"/>
    <property type="match status" value="1"/>
</dbReference>
<name>A0AAX6MS29_9PEZI</name>
<dbReference type="Gene3D" id="3.40.47.10">
    <property type="match status" value="1"/>
</dbReference>
<evidence type="ECO:0000256" key="1">
    <source>
        <dbReference type="ARBA" id="ARBA00022450"/>
    </source>
</evidence>
<feature type="region of interest" description="C-terminal hotdog fold" evidence="6">
    <location>
        <begin position="1092"/>
        <end position="1244"/>
    </location>
</feature>
<dbReference type="InterPro" id="IPR018201">
    <property type="entry name" value="Ketoacyl_synth_AS"/>
</dbReference>
<dbReference type="InterPro" id="IPR020841">
    <property type="entry name" value="PKS_Beta-ketoAc_synthase_dom"/>
</dbReference>
<dbReference type="GO" id="GO:0004312">
    <property type="term" value="F:fatty acid synthase activity"/>
    <property type="evidence" value="ECO:0007669"/>
    <property type="project" value="TreeGrafter"/>
</dbReference>
<dbReference type="GO" id="GO:0031177">
    <property type="term" value="F:phosphopantetheine binding"/>
    <property type="evidence" value="ECO:0007669"/>
    <property type="project" value="InterPro"/>
</dbReference>
<dbReference type="InterPro" id="IPR042104">
    <property type="entry name" value="PKS_dehydratase_sf"/>
</dbReference>
<proteinExistence type="predicted"/>
<protein>
    <recommendedName>
        <fullName evidence="12">Polyketide synthase</fullName>
    </recommendedName>
</protein>
<dbReference type="PROSITE" id="PS50075">
    <property type="entry name" value="CARRIER"/>
    <property type="match status" value="1"/>
</dbReference>
<dbReference type="InterPro" id="IPR014031">
    <property type="entry name" value="Ketoacyl_synth_C"/>
</dbReference>
<evidence type="ECO:0000259" key="9">
    <source>
        <dbReference type="PROSITE" id="PS52019"/>
    </source>
</evidence>
<evidence type="ECO:0000259" key="7">
    <source>
        <dbReference type="PROSITE" id="PS50075"/>
    </source>
</evidence>
<dbReference type="InterPro" id="IPR013968">
    <property type="entry name" value="PKS_KR"/>
</dbReference>
<dbReference type="PROSITE" id="PS52004">
    <property type="entry name" value="KS3_2"/>
    <property type="match status" value="1"/>
</dbReference>
<dbReference type="InterPro" id="IPR049551">
    <property type="entry name" value="PKS_DH_C"/>
</dbReference>
<dbReference type="SUPFAM" id="SSF53901">
    <property type="entry name" value="Thiolase-like"/>
    <property type="match status" value="1"/>
</dbReference>
<dbReference type="EMBL" id="JBANMG010000003">
    <property type="protein sequence ID" value="KAK6955207.1"/>
    <property type="molecule type" value="Genomic_DNA"/>
</dbReference>
<dbReference type="Gene3D" id="1.10.1200.10">
    <property type="entry name" value="ACP-like"/>
    <property type="match status" value="1"/>
</dbReference>
<evidence type="ECO:0000313" key="11">
    <source>
        <dbReference type="Proteomes" id="UP001369815"/>
    </source>
</evidence>
<keyword evidence="1" id="KW-0596">Phosphopantetheine</keyword>
<feature type="domain" description="PKS/mFAS DH" evidence="9">
    <location>
        <begin position="939"/>
        <end position="1244"/>
    </location>
</feature>
<dbReference type="Pfam" id="PF08659">
    <property type="entry name" value="KR"/>
    <property type="match status" value="1"/>
</dbReference>
<keyword evidence="5" id="KW-0511">Multifunctional enzyme</keyword>
<dbReference type="SUPFAM" id="SSF53335">
    <property type="entry name" value="S-adenosyl-L-methionine-dependent methyltransferases"/>
    <property type="match status" value="1"/>
</dbReference>
<dbReference type="InterPro" id="IPR032821">
    <property type="entry name" value="PKS_assoc"/>
</dbReference>
<dbReference type="GO" id="GO:0004315">
    <property type="term" value="F:3-oxoacyl-[acyl-carrier-protein] synthase activity"/>
    <property type="evidence" value="ECO:0007669"/>
    <property type="project" value="InterPro"/>
</dbReference>
<dbReference type="SMART" id="SM00825">
    <property type="entry name" value="PKS_KS"/>
    <property type="match status" value="1"/>
</dbReference>
<dbReference type="InterPro" id="IPR006162">
    <property type="entry name" value="Ppantetheine_attach_site"/>
</dbReference>
<dbReference type="InterPro" id="IPR014043">
    <property type="entry name" value="Acyl_transferase_dom"/>
</dbReference>
<feature type="domain" description="Carrier" evidence="7">
    <location>
        <begin position="2364"/>
        <end position="2442"/>
    </location>
</feature>
<dbReference type="InterPro" id="IPR016039">
    <property type="entry name" value="Thiolase-like"/>
</dbReference>
<dbReference type="SUPFAM" id="SSF51735">
    <property type="entry name" value="NAD(P)-binding Rossmann-fold domains"/>
    <property type="match status" value="1"/>
</dbReference>
<feature type="domain" description="Ketosynthase family 3 (KS3)" evidence="8">
    <location>
        <begin position="8"/>
        <end position="430"/>
    </location>
</feature>
<dbReference type="SUPFAM" id="SSF47336">
    <property type="entry name" value="ACP-like"/>
    <property type="match status" value="1"/>
</dbReference>
<dbReference type="GO" id="GO:0044550">
    <property type="term" value="P:secondary metabolite biosynthetic process"/>
    <property type="evidence" value="ECO:0007669"/>
    <property type="project" value="TreeGrafter"/>
</dbReference>
<dbReference type="Gene3D" id="3.40.366.10">
    <property type="entry name" value="Malonyl-Coenzyme A Acyl Carrier Protein, domain 2"/>
    <property type="match status" value="1"/>
</dbReference>
<accession>A0AAX6MS29</accession>
<dbReference type="SMART" id="SM00822">
    <property type="entry name" value="PKS_KR"/>
    <property type="match status" value="1"/>
</dbReference>
<evidence type="ECO:0000256" key="6">
    <source>
        <dbReference type="PROSITE-ProRule" id="PRU01363"/>
    </source>
</evidence>
<evidence type="ECO:0000313" key="10">
    <source>
        <dbReference type="EMBL" id="KAK6955207.1"/>
    </source>
</evidence>
<dbReference type="CDD" id="cd00833">
    <property type="entry name" value="PKS"/>
    <property type="match status" value="1"/>
</dbReference>
<dbReference type="Pfam" id="PF02801">
    <property type="entry name" value="Ketoacyl-synt_C"/>
    <property type="match status" value="1"/>
</dbReference>
<dbReference type="InterPro" id="IPR050091">
    <property type="entry name" value="PKS_NRPS_Biosynth_Enz"/>
</dbReference>
<evidence type="ECO:0000256" key="4">
    <source>
        <dbReference type="ARBA" id="ARBA00023002"/>
    </source>
</evidence>
<evidence type="ECO:0000256" key="3">
    <source>
        <dbReference type="ARBA" id="ARBA00022679"/>
    </source>
</evidence>
<dbReference type="Pfam" id="PF00109">
    <property type="entry name" value="ketoacyl-synt"/>
    <property type="match status" value="1"/>
</dbReference>
<feature type="region of interest" description="N-terminal hotdog fold" evidence="6">
    <location>
        <begin position="939"/>
        <end position="1077"/>
    </location>
</feature>
<dbReference type="Gene3D" id="3.30.70.3290">
    <property type="match status" value="1"/>
</dbReference>
<evidence type="ECO:0000259" key="8">
    <source>
        <dbReference type="PROSITE" id="PS52004"/>
    </source>
</evidence>
<reference evidence="10 11" key="1">
    <citation type="journal article" date="2024" name="Front Chem Biol">
        <title>Unveiling the potential of Daldinia eschscholtzii MFLUCC 19-0629 through bioactivity and bioinformatics studies for enhanced sustainable agriculture production.</title>
        <authorList>
            <person name="Brooks S."/>
            <person name="Weaver J.A."/>
            <person name="Klomchit A."/>
            <person name="Alharthi S.A."/>
            <person name="Onlamun T."/>
            <person name="Nurani R."/>
            <person name="Vong T.K."/>
            <person name="Alberti F."/>
            <person name="Greco C."/>
        </authorList>
    </citation>
    <scope>NUCLEOTIDE SEQUENCE [LARGE SCALE GENOMIC DNA]</scope>
    <source>
        <strain evidence="10">MFLUCC 19-0629</strain>
    </source>
</reference>
<comment type="caution">
    <text evidence="10">The sequence shown here is derived from an EMBL/GenBank/DDBJ whole genome shotgun (WGS) entry which is preliminary data.</text>
</comment>
<dbReference type="InterPro" id="IPR057326">
    <property type="entry name" value="KR_dom"/>
</dbReference>
<keyword evidence="3" id="KW-0808">Transferase</keyword>
<dbReference type="GO" id="GO:0006633">
    <property type="term" value="P:fatty acid biosynthetic process"/>
    <property type="evidence" value="ECO:0007669"/>
    <property type="project" value="InterPro"/>
</dbReference>
<dbReference type="Pfam" id="PF16197">
    <property type="entry name" value="KAsynt_C_assoc"/>
    <property type="match status" value="1"/>
</dbReference>
<dbReference type="Gene3D" id="3.40.50.720">
    <property type="entry name" value="NAD(P)-binding Rossmann-like Domain"/>
    <property type="match status" value="2"/>
</dbReference>
<dbReference type="PANTHER" id="PTHR43775:SF20">
    <property type="entry name" value="HYBRID PKS-NRPS SYNTHETASE APDA"/>
    <property type="match status" value="1"/>
</dbReference>
<dbReference type="CDD" id="cd05274">
    <property type="entry name" value="KR_FAS_SDR_x"/>
    <property type="match status" value="1"/>
</dbReference>
<dbReference type="SMART" id="SM00826">
    <property type="entry name" value="PKS_DH"/>
    <property type="match status" value="1"/>
</dbReference>
<dbReference type="Pfam" id="PF00698">
    <property type="entry name" value="Acyl_transf_1"/>
    <property type="match status" value="1"/>
</dbReference>